<accession>A0AAD5WIU7</accession>
<evidence type="ECO:0000313" key="1">
    <source>
        <dbReference type="EMBL" id="KAJ1371450.1"/>
    </source>
</evidence>
<dbReference type="Proteomes" id="UP001196413">
    <property type="component" value="Unassembled WGS sequence"/>
</dbReference>
<keyword evidence="2" id="KW-1185">Reference proteome</keyword>
<name>A0AAD5WIU7_PARTN</name>
<sequence>MKWYEQDETICEDIEREDGTATDHGASRLEMAYAKMMKRCGRDRDLQRTYRDGAC</sequence>
<comment type="caution">
    <text evidence="1">The sequence shown here is derived from an EMBL/GenBank/DDBJ whole genome shotgun (WGS) entry which is preliminary data.</text>
</comment>
<organism evidence="1 2">
    <name type="scientific">Parelaphostrongylus tenuis</name>
    <name type="common">Meningeal worm</name>
    <dbReference type="NCBI Taxonomy" id="148309"/>
    <lineage>
        <taxon>Eukaryota</taxon>
        <taxon>Metazoa</taxon>
        <taxon>Ecdysozoa</taxon>
        <taxon>Nematoda</taxon>
        <taxon>Chromadorea</taxon>
        <taxon>Rhabditida</taxon>
        <taxon>Rhabditina</taxon>
        <taxon>Rhabditomorpha</taxon>
        <taxon>Strongyloidea</taxon>
        <taxon>Metastrongylidae</taxon>
        <taxon>Parelaphostrongylus</taxon>
    </lineage>
</organism>
<dbReference type="EMBL" id="JAHQIW010006983">
    <property type="protein sequence ID" value="KAJ1371450.1"/>
    <property type="molecule type" value="Genomic_DNA"/>
</dbReference>
<gene>
    <name evidence="1" type="ORF">KIN20_033402</name>
</gene>
<proteinExistence type="predicted"/>
<evidence type="ECO:0000313" key="2">
    <source>
        <dbReference type="Proteomes" id="UP001196413"/>
    </source>
</evidence>
<protein>
    <submittedName>
        <fullName evidence="1">Uncharacterized protein</fullName>
    </submittedName>
</protein>
<reference evidence="1" key="1">
    <citation type="submission" date="2021-06" db="EMBL/GenBank/DDBJ databases">
        <title>Parelaphostrongylus tenuis whole genome reference sequence.</title>
        <authorList>
            <person name="Garwood T.J."/>
            <person name="Larsen P.A."/>
            <person name="Fountain-Jones N.M."/>
            <person name="Garbe J.R."/>
            <person name="Macchietto M.G."/>
            <person name="Kania S.A."/>
            <person name="Gerhold R.W."/>
            <person name="Richards J.E."/>
            <person name="Wolf T.M."/>
        </authorList>
    </citation>
    <scope>NUCLEOTIDE SEQUENCE</scope>
    <source>
        <strain evidence="1">MNPRO001-30</strain>
        <tissue evidence="1">Meninges</tissue>
    </source>
</reference>
<dbReference type="AlphaFoldDB" id="A0AAD5WIU7"/>